<dbReference type="InterPro" id="IPR021967">
    <property type="entry name" value="Nup98_C"/>
</dbReference>
<feature type="region of interest" description="Disordered" evidence="10">
    <location>
        <begin position="360"/>
        <end position="379"/>
    </location>
</feature>
<evidence type="ECO:0000313" key="12">
    <source>
        <dbReference type="EMBL" id="TPX35117.1"/>
    </source>
</evidence>
<comment type="similarity">
    <text evidence="2">Belongs to the nucleoporin GLFG family.</text>
</comment>
<dbReference type="Pfam" id="PF12110">
    <property type="entry name" value="Nup96"/>
    <property type="match status" value="1"/>
</dbReference>
<dbReference type="EMBL" id="QEAO01000010">
    <property type="protein sequence ID" value="TPX35117.1"/>
    <property type="molecule type" value="Genomic_DNA"/>
</dbReference>
<feature type="compositionally biased region" description="Low complexity" evidence="10">
    <location>
        <begin position="843"/>
        <end position="857"/>
    </location>
</feature>
<dbReference type="RefSeq" id="XP_031025702.1">
    <property type="nucleotide sequence ID" value="XM_031168359.1"/>
</dbReference>
<keyword evidence="4" id="KW-0068">Autocatalytic cleavage</keyword>
<keyword evidence="9" id="KW-0539">Nucleus</keyword>
<sequence>MFGGGGGFGQIGQTSFGAAQPQQQNLFGQPQQQQQPAQTGFGFGAAQPAFGAVSAAPSAFGQPQQQAAPFGTAQPTNAFGGFGQPQQQQQQLKPFGAGASLFGGSTSQAPSAFGGGNIFSQPTGGFGQPQQQQPAATANLFGAKPGGVFGGGASSSQSAFGAPSGGLTFGSQQPTATAFGTPAPAFGTAQQQPMGGMGGAMGGISQGTGNPPFTATHDRDASAPSAPMNIFQTITAMPAYRNSSVEELRLQDYQMNKKFGGQQGFGAAPAFGAPTSQAAPAFGAPSAAFGVQQTPAGGGLFGSAAPTQPNMFGQTQQQPAFGGAFGQQPATSQPGGFFGGGGGAGTVTAFGGSSQAPAAGGFGFGSAQQPQQQQQNAFGGGAFGIKTTAAPAFGGAFGQPATSQPAFGFGGSAAQPAFSQAPATNLFGAPTPATGAFGAPAATSGGLFGQQKPGGLFGQPAASTGGAFGSTPAQAPSLFGQPAAAGGMFGRPATSFGAPNATPAFGGVSAAPTGGLFGTSAAAPTAGFGGQQGMFGAASQAPATGAFGAPAPNAFGTGALGGSLFGQKPATAPFGGLSQAPTSTFPAFGTGQFGTQQQQPFSLGPPAAGQSLFGAPTAGASTGGLFGGQQQPYGGQLAASQQLQQALYATQDQLPWGSNPVFDKSREEVEKGARTEGLTILPPPHEVPQKSALLPYIKLNPRGSVPARLRAYSPATSRVLTTSPGSSIFDGTAKDDIILGLDKRYTPRRNLKKLVVTSDTDVSSPTVGPDSMRKRGSVTFDENLEKVASERGQGRLFVDVLDSLNGNAGGTAVSTPISKVKAPETTPNGNSSTPGSVAGSTPRSNNGSTPGSTSSSESPERRVPRADEYIMSPSVPTLLSMTDAQLKSVHGFTITHPKYGRIRFLKPVNLLEASTTGTREGIRHIPSNIVVITHKNVTVYPDDTKKPPVGHGLNVEAEIELEDCFPLDKHTKQPVTDEFDPRYLRHIKKLKAMPNTKFGGLHREKGSWLFTVEHFSRYGLDDDTDDEGATNTSTSEVLTDAEDLEDAEEEGEEEGEESSSYDELEEEEESGEEYEVVDEQEEGSGDAEDNDEVDNVADSEEGDEDESMEPDSFMHVARRTPQVRVPDLRTTVAKPKQSQQPITQGSSSDEYNTTQRPTPLPYRLVPNVPAAATLASIGMSANIRELQATSSLRLQRPEKKLRSSPPRSIASQQQRDIVEMEASSLSSDAMVPELSLYMDLALDGGVNKYRRIGTVGGIPLRKSIVYGKDHLLVDAGLSMGRSFRVGWGVGGTIVVLAGNKAPGSSPDRPGSSSTISIRRIKIFGEETPDILTVERKRHEKTLSAMLDCTEIIPTIAGSREFEEEDTQNDPDSSFFDDDIDHDDSSIHNHQTTSPTPRAQVNENLDFDTLHDACLAAQLALPPIETDKQSPIGIRNLFKDEMRIWELASALWDDVAVERIHEATANNAGTPLTDEQVASVESGIRKDRVSAWLRAAIKDDSTPQATAEGAKGVFQLLVSRDVAQAVETCLSRRDFRLASIIAQLGGAGARVAVSSSSNNIILPPSSGHKAPGRGGTDDALRENVMDQVEIMSQHAAKIDPEILDVWLLVGGDMDKWNAKFFSKCVNWKTTFGLFMWYADGGWSRVEEAVATYDLMLDTATKSFASQALASPIPAYVERGFTKSGSKKDLISLAWLLLRLHSDSNLMLDDVLSPYGLAPRPLDLRVSFMLSIVLLYAKAARDAKNGISQESDNYRDFSFSDDPLFEDVENTNNNKTYLVRDPIMDVVTVTHNNNNSGGSRKFDELVTSLSFALESLGLWQWSIYVTLFSSYREAREARIRYLLQAYYPVYDVTHSCWGVVKKGIIAGATDRHSVEGDAMEVDADVAAGGLGGMVGANDINTGNRDNTSDEDEETWKFVVERLKVPAKWVHEAKALRARYQGEKLREAIYLIDAQHYSLAHKLIIVDIAPDFMLEGDHIRLRALLSRIPDHVEYWARGGSLLLQYLDGLETLPNLLNRAIQLIKSMKSKPTTTAPTAIIENEHFMISHRRARQEVEDWHPKLTRMLNELRALASSGLLGAGLNWVDCVGLAPERNESVLNGRLCVAKIASKVVEWAEMMEVVLNKKILSSQVMSSLPLSEDQRLLHVLHLSTDWYSGNLP</sequence>
<dbReference type="InterPro" id="IPR036903">
    <property type="entry name" value="Nup98_auto-Pept-S59_dom_sf"/>
</dbReference>
<evidence type="ECO:0000256" key="2">
    <source>
        <dbReference type="ARBA" id="ARBA00008926"/>
    </source>
</evidence>
<feature type="domain" description="Peptidase S59" evidence="11">
    <location>
        <begin position="866"/>
        <end position="1015"/>
    </location>
</feature>
<dbReference type="SUPFAM" id="SSF82215">
    <property type="entry name" value="C-terminal autoproteolytic domain of nucleoporin nup98"/>
    <property type="match status" value="1"/>
</dbReference>
<comment type="caution">
    <text evidence="12">The sequence shown here is derived from an EMBL/GenBank/DDBJ whole genome shotgun (WGS) entry which is preliminary data.</text>
</comment>
<evidence type="ECO:0000256" key="10">
    <source>
        <dbReference type="SAM" id="MobiDB-lite"/>
    </source>
</evidence>
<evidence type="ECO:0000256" key="9">
    <source>
        <dbReference type="ARBA" id="ARBA00023242"/>
    </source>
</evidence>
<dbReference type="OrthoDB" id="3797628at2759"/>
<dbReference type="GO" id="GO:0003723">
    <property type="term" value="F:RNA binding"/>
    <property type="evidence" value="ECO:0007669"/>
    <property type="project" value="TreeGrafter"/>
</dbReference>
<feature type="region of interest" description="Disordered" evidence="10">
    <location>
        <begin position="450"/>
        <end position="475"/>
    </location>
</feature>
<dbReference type="GO" id="GO:0044614">
    <property type="term" value="C:nuclear pore cytoplasmic filaments"/>
    <property type="evidence" value="ECO:0007669"/>
    <property type="project" value="TreeGrafter"/>
</dbReference>
<evidence type="ECO:0000256" key="8">
    <source>
        <dbReference type="ARBA" id="ARBA00023132"/>
    </source>
</evidence>
<dbReference type="PANTHER" id="PTHR23198:SF6">
    <property type="entry name" value="NUCLEAR PORE COMPLEX PROTEIN NUP98-NUP96"/>
    <property type="match status" value="1"/>
</dbReference>
<gene>
    <name evidence="12" type="ORF">SmJEL517_g02431</name>
</gene>
<feature type="compositionally biased region" description="Low complexity" evidence="10">
    <location>
        <begin position="174"/>
        <end position="194"/>
    </location>
</feature>
<evidence type="ECO:0000259" key="11">
    <source>
        <dbReference type="PROSITE" id="PS51434"/>
    </source>
</evidence>
<dbReference type="Gene3D" id="3.30.1610.10">
    <property type="entry name" value="Peptidase S59, nucleoporin"/>
    <property type="match status" value="1"/>
</dbReference>
<dbReference type="GO" id="GO:0051028">
    <property type="term" value="P:mRNA transport"/>
    <property type="evidence" value="ECO:0007669"/>
    <property type="project" value="UniProtKB-KW"/>
</dbReference>
<feature type="compositionally biased region" description="Polar residues" evidence="10">
    <location>
        <begin position="1205"/>
        <end position="1215"/>
    </location>
</feature>
<feature type="compositionally biased region" description="Polar residues" evidence="10">
    <location>
        <begin position="1388"/>
        <end position="1398"/>
    </location>
</feature>
<feature type="region of interest" description="Disordered" evidence="10">
    <location>
        <begin position="112"/>
        <end position="134"/>
    </location>
</feature>
<dbReference type="STRING" id="1806994.A0A507C1X0"/>
<comment type="subcellular location">
    <subcellularLocation>
        <location evidence="1">Nucleus</location>
        <location evidence="1">Nuclear pore complex</location>
    </subcellularLocation>
</comment>
<feature type="region of interest" description="Disordered" evidence="10">
    <location>
        <begin position="1357"/>
        <end position="1398"/>
    </location>
</feature>
<dbReference type="InterPro" id="IPR037665">
    <property type="entry name" value="Nucleoporin_S59-like"/>
</dbReference>
<dbReference type="GO" id="GO:0017056">
    <property type="term" value="F:structural constituent of nuclear pore"/>
    <property type="evidence" value="ECO:0007669"/>
    <property type="project" value="InterPro"/>
</dbReference>
<evidence type="ECO:0000256" key="4">
    <source>
        <dbReference type="ARBA" id="ARBA00022813"/>
    </source>
</evidence>
<feature type="compositionally biased region" description="Polar residues" evidence="10">
    <location>
        <begin position="757"/>
        <end position="766"/>
    </location>
</feature>
<reference evidence="12 13" key="1">
    <citation type="journal article" date="2019" name="Sci. Rep.">
        <title>Comparative genomics of chytrid fungi reveal insights into the obligate biotrophic and pathogenic lifestyle of Synchytrium endobioticum.</title>
        <authorList>
            <person name="van de Vossenberg B.T.L.H."/>
            <person name="Warris S."/>
            <person name="Nguyen H.D.T."/>
            <person name="van Gent-Pelzer M.P.E."/>
            <person name="Joly D.L."/>
            <person name="van de Geest H.C."/>
            <person name="Bonants P.J.M."/>
            <person name="Smith D.S."/>
            <person name="Levesque C.A."/>
            <person name="van der Lee T.A.J."/>
        </authorList>
    </citation>
    <scope>NUCLEOTIDE SEQUENCE [LARGE SCALE GENOMIC DNA]</scope>
    <source>
        <strain evidence="12 13">JEL517</strain>
    </source>
</reference>
<feature type="compositionally biased region" description="Polar residues" evidence="10">
    <location>
        <begin position="825"/>
        <end position="842"/>
    </location>
</feature>
<dbReference type="GO" id="GO:0000973">
    <property type="term" value="P:post-transcriptional tethering of RNA polymerase II gene DNA at nuclear periphery"/>
    <property type="evidence" value="ECO:0007669"/>
    <property type="project" value="TreeGrafter"/>
</dbReference>
<evidence type="ECO:0000256" key="3">
    <source>
        <dbReference type="ARBA" id="ARBA00022448"/>
    </source>
</evidence>
<evidence type="ECO:0000313" key="13">
    <source>
        <dbReference type="Proteomes" id="UP000319731"/>
    </source>
</evidence>
<accession>A0A507C1X0</accession>
<feature type="compositionally biased region" description="Low complexity" evidence="10">
    <location>
        <begin position="360"/>
        <end position="377"/>
    </location>
</feature>
<feature type="compositionally biased region" description="Gly residues" evidence="10">
    <location>
        <begin position="195"/>
        <end position="206"/>
    </location>
</feature>
<keyword evidence="3" id="KW-0813">Transport</keyword>
<dbReference type="GO" id="GO:0006405">
    <property type="term" value="P:RNA export from nucleus"/>
    <property type="evidence" value="ECO:0007669"/>
    <property type="project" value="TreeGrafter"/>
</dbReference>
<feature type="compositionally biased region" description="Gly residues" evidence="10">
    <location>
        <begin position="1"/>
        <end position="10"/>
    </location>
</feature>
<feature type="compositionally biased region" description="Acidic residues" evidence="10">
    <location>
        <begin position="1361"/>
        <end position="1381"/>
    </location>
</feature>
<dbReference type="Proteomes" id="UP000319731">
    <property type="component" value="Unassembled WGS sequence"/>
</dbReference>
<dbReference type="GO" id="GO:0008139">
    <property type="term" value="F:nuclear localization sequence binding"/>
    <property type="evidence" value="ECO:0007669"/>
    <property type="project" value="TreeGrafter"/>
</dbReference>
<evidence type="ECO:0000256" key="5">
    <source>
        <dbReference type="ARBA" id="ARBA00022816"/>
    </source>
</evidence>
<dbReference type="Pfam" id="PF04096">
    <property type="entry name" value="Nucleoporin2"/>
    <property type="match status" value="1"/>
</dbReference>
<dbReference type="Gene3D" id="1.10.10.2360">
    <property type="match status" value="1"/>
</dbReference>
<feature type="region of interest" description="Disordered" evidence="10">
    <location>
        <begin position="1020"/>
        <end position="1163"/>
    </location>
</feature>
<feature type="region of interest" description="Disordered" evidence="10">
    <location>
        <begin position="1190"/>
        <end position="1215"/>
    </location>
</feature>
<keyword evidence="8" id="KW-0906">Nuclear pore complex</keyword>
<evidence type="ECO:0000256" key="6">
    <source>
        <dbReference type="ARBA" id="ARBA00022927"/>
    </source>
</evidence>
<feature type="compositionally biased region" description="Acidic residues" evidence="10">
    <location>
        <begin position="1039"/>
        <end position="1109"/>
    </location>
</feature>
<evidence type="ECO:0000256" key="7">
    <source>
        <dbReference type="ARBA" id="ARBA00023010"/>
    </source>
</evidence>
<feature type="region of interest" description="Disordered" evidence="10">
    <location>
        <begin position="757"/>
        <end position="778"/>
    </location>
</feature>
<name>A0A507C1X0_9FUNG</name>
<evidence type="ECO:0000256" key="1">
    <source>
        <dbReference type="ARBA" id="ARBA00004567"/>
    </source>
</evidence>
<keyword evidence="6" id="KW-0653">Protein transport</keyword>
<keyword evidence="7" id="KW-0811">Translocation</keyword>
<keyword evidence="13" id="KW-1185">Reference proteome</keyword>
<feature type="region of interest" description="Disordered" evidence="10">
    <location>
        <begin position="1"/>
        <end position="91"/>
    </location>
</feature>
<proteinExistence type="inferred from homology"/>
<dbReference type="Gene3D" id="1.25.40.690">
    <property type="match status" value="1"/>
</dbReference>
<feature type="compositionally biased region" description="Low complexity" evidence="10">
    <location>
        <begin position="11"/>
        <end position="76"/>
    </location>
</feature>
<dbReference type="InterPro" id="IPR025574">
    <property type="entry name" value="Nucleoporin_FG_rpt"/>
</dbReference>
<dbReference type="FunFam" id="1.10.10.2360:FF:000001">
    <property type="entry name" value="Nuclear pore complex protein Nup98-Nup96"/>
    <property type="match status" value="1"/>
</dbReference>
<dbReference type="InterPro" id="IPR007230">
    <property type="entry name" value="Nup98_auto-Pept-S59_dom"/>
</dbReference>
<organism evidence="12 13">
    <name type="scientific">Synchytrium microbalum</name>
    <dbReference type="NCBI Taxonomy" id="1806994"/>
    <lineage>
        <taxon>Eukaryota</taxon>
        <taxon>Fungi</taxon>
        <taxon>Fungi incertae sedis</taxon>
        <taxon>Chytridiomycota</taxon>
        <taxon>Chytridiomycota incertae sedis</taxon>
        <taxon>Chytridiomycetes</taxon>
        <taxon>Synchytriales</taxon>
        <taxon>Synchytriaceae</taxon>
        <taxon>Synchytrium</taxon>
    </lineage>
</organism>
<dbReference type="GeneID" id="42003656"/>
<protein>
    <recommendedName>
        <fullName evidence="11">Peptidase S59 domain-containing protein</fullName>
    </recommendedName>
</protein>
<feature type="compositionally biased region" description="Polar residues" evidence="10">
    <location>
        <begin position="1136"/>
        <end position="1157"/>
    </location>
</feature>
<dbReference type="GO" id="GO:0034398">
    <property type="term" value="P:telomere tethering at nuclear periphery"/>
    <property type="evidence" value="ECO:0007669"/>
    <property type="project" value="TreeGrafter"/>
</dbReference>
<dbReference type="PROSITE" id="PS51434">
    <property type="entry name" value="NUP_C"/>
    <property type="match status" value="1"/>
</dbReference>
<feature type="region of interest" description="Disordered" evidence="10">
    <location>
        <begin position="808"/>
        <end position="864"/>
    </location>
</feature>
<dbReference type="Pfam" id="PF13634">
    <property type="entry name" value="Nucleoporin_FG"/>
    <property type="match status" value="4"/>
</dbReference>
<keyword evidence="5" id="KW-0509">mRNA transport</keyword>
<feature type="region of interest" description="Disordered" evidence="10">
    <location>
        <begin position="152"/>
        <end position="225"/>
    </location>
</feature>
<dbReference type="PANTHER" id="PTHR23198">
    <property type="entry name" value="NUCLEOPORIN"/>
    <property type="match status" value="1"/>
</dbReference>
<dbReference type="GO" id="GO:0006606">
    <property type="term" value="P:protein import into nucleus"/>
    <property type="evidence" value="ECO:0007669"/>
    <property type="project" value="TreeGrafter"/>
</dbReference>